<name>A0A9P6NCB8_9BASI</name>
<keyword evidence="2" id="KW-0677">Repeat</keyword>
<dbReference type="AlphaFoldDB" id="A0A9P6NCB8"/>
<reference evidence="4" key="1">
    <citation type="submission" date="2013-11" db="EMBL/GenBank/DDBJ databases">
        <title>Genome sequence of the fusiform rust pathogen reveals effectors for host alternation and coevolution with pine.</title>
        <authorList>
            <consortium name="DOE Joint Genome Institute"/>
            <person name="Smith K."/>
            <person name="Pendleton A."/>
            <person name="Kubisiak T."/>
            <person name="Anderson C."/>
            <person name="Salamov A."/>
            <person name="Aerts A."/>
            <person name="Riley R."/>
            <person name="Clum A."/>
            <person name="Lindquist E."/>
            <person name="Ence D."/>
            <person name="Campbell M."/>
            <person name="Kronenberg Z."/>
            <person name="Feau N."/>
            <person name="Dhillon B."/>
            <person name="Hamelin R."/>
            <person name="Burleigh J."/>
            <person name="Smith J."/>
            <person name="Yandell M."/>
            <person name="Nelson C."/>
            <person name="Grigoriev I."/>
            <person name="Davis J."/>
        </authorList>
    </citation>
    <scope>NUCLEOTIDE SEQUENCE</scope>
    <source>
        <strain evidence="4">G11</strain>
    </source>
</reference>
<dbReference type="OrthoDB" id="10250458at2759"/>
<dbReference type="PANTHER" id="PTHR19316:SF18">
    <property type="entry name" value="HSP70-BINDING PROTEIN 1"/>
    <property type="match status" value="1"/>
</dbReference>
<dbReference type="Proteomes" id="UP000886653">
    <property type="component" value="Unassembled WGS sequence"/>
</dbReference>
<dbReference type="InterPro" id="IPR013918">
    <property type="entry name" value="Nucleotide_exch_fac_Fes1"/>
</dbReference>
<accession>A0A9P6NCB8</accession>
<feature type="domain" description="Nucleotide exchange factor Fes1" evidence="3">
    <location>
        <begin position="8"/>
        <end position="113"/>
    </location>
</feature>
<evidence type="ECO:0000256" key="2">
    <source>
        <dbReference type="ARBA" id="ARBA00022737"/>
    </source>
</evidence>
<evidence type="ECO:0000313" key="5">
    <source>
        <dbReference type="Proteomes" id="UP000886653"/>
    </source>
</evidence>
<dbReference type="EMBL" id="MU167303">
    <property type="protein sequence ID" value="KAG0144071.1"/>
    <property type="molecule type" value="Genomic_DNA"/>
</dbReference>
<evidence type="ECO:0000313" key="4">
    <source>
        <dbReference type="EMBL" id="KAG0144071.1"/>
    </source>
</evidence>
<comment type="caution">
    <text evidence="4">The sequence shown here is derived from an EMBL/GenBank/DDBJ whole genome shotgun (WGS) entry which is preliminary data.</text>
</comment>
<protein>
    <recommendedName>
        <fullName evidence="3">Nucleotide exchange factor Fes1 domain-containing protein</fullName>
    </recommendedName>
</protein>
<dbReference type="GO" id="GO:0005783">
    <property type="term" value="C:endoplasmic reticulum"/>
    <property type="evidence" value="ECO:0007669"/>
    <property type="project" value="TreeGrafter"/>
</dbReference>
<evidence type="ECO:0000259" key="3">
    <source>
        <dbReference type="Pfam" id="PF08609"/>
    </source>
</evidence>
<dbReference type="PANTHER" id="PTHR19316">
    <property type="entry name" value="PROTEIN FOLDING REGULATOR"/>
    <property type="match status" value="1"/>
</dbReference>
<gene>
    <name evidence="4" type="ORF">CROQUDRAFT_660425</name>
</gene>
<dbReference type="Gene3D" id="1.25.10.10">
    <property type="entry name" value="Leucine-rich Repeat Variant"/>
    <property type="match status" value="1"/>
</dbReference>
<evidence type="ECO:0000256" key="1">
    <source>
        <dbReference type="ARBA" id="ARBA00011045"/>
    </source>
</evidence>
<proteinExistence type="inferred from homology"/>
<dbReference type="GO" id="GO:0000774">
    <property type="term" value="F:adenyl-nucleotide exchange factor activity"/>
    <property type="evidence" value="ECO:0007669"/>
    <property type="project" value="TreeGrafter"/>
</dbReference>
<sequence>MSTQPNQLNDLLHWAVQNTKPTNSTTIASQTSQPPLQPNNNPTQLSVIQHHEPKPIKKLDTGVLDAILGRTDAIRMKESIEILINQSISIEQRLLAGEELEELVQDLDNANDLEVLGIWPKLIKLLSDNDENETIKFHTCWICGTAVQNNPRSQLSFLKHDPIPILLDILNTSKEEDTQAKALYCLSSSLKHATESSNALESFISNSGWDTLNNLLKGPSMNLRRKTVFLINSIAMQSHQPILGSLRSNDLLKTLIHSISPTFGIPTGINGEQLPQDDDFTEKALRAITTIILQSKIDELNEEEKNDLKDLVKEIGDQFIRDHLLEGAGVAETEWDQVLERVGFVTTTATS</sequence>
<dbReference type="Pfam" id="PF08609">
    <property type="entry name" value="Fes1"/>
    <property type="match status" value="1"/>
</dbReference>
<dbReference type="InterPro" id="IPR050693">
    <property type="entry name" value="Hsp70_NEF-Inhibitors"/>
</dbReference>
<organism evidence="4 5">
    <name type="scientific">Cronartium quercuum f. sp. fusiforme G11</name>
    <dbReference type="NCBI Taxonomy" id="708437"/>
    <lineage>
        <taxon>Eukaryota</taxon>
        <taxon>Fungi</taxon>
        <taxon>Dikarya</taxon>
        <taxon>Basidiomycota</taxon>
        <taxon>Pucciniomycotina</taxon>
        <taxon>Pucciniomycetes</taxon>
        <taxon>Pucciniales</taxon>
        <taxon>Coleosporiaceae</taxon>
        <taxon>Cronartium</taxon>
    </lineage>
</organism>
<keyword evidence="5" id="KW-1185">Reference proteome</keyword>
<dbReference type="InterPro" id="IPR011989">
    <property type="entry name" value="ARM-like"/>
</dbReference>
<comment type="similarity">
    <text evidence="1">Belongs to the FES1 family.</text>
</comment>
<dbReference type="InterPro" id="IPR016024">
    <property type="entry name" value="ARM-type_fold"/>
</dbReference>
<dbReference type="SUPFAM" id="SSF48371">
    <property type="entry name" value="ARM repeat"/>
    <property type="match status" value="1"/>
</dbReference>